<dbReference type="EMBL" id="PVNE01000001">
    <property type="protein sequence ID" value="PRX42779.1"/>
    <property type="molecule type" value="Genomic_DNA"/>
</dbReference>
<organism evidence="6 7">
    <name type="scientific">Planifilum fimeticola</name>
    <dbReference type="NCBI Taxonomy" id="201975"/>
    <lineage>
        <taxon>Bacteria</taxon>
        <taxon>Bacillati</taxon>
        <taxon>Bacillota</taxon>
        <taxon>Bacilli</taxon>
        <taxon>Bacillales</taxon>
        <taxon>Thermoactinomycetaceae</taxon>
        <taxon>Planifilum</taxon>
    </lineage>
</organism>
<keyword evidence="2" id="KW-0274">FAD</keyword>
<dbReference type="SUPFAM" id="SSF51905">
    <property type="entry name" value="FAD/NAD(P)-binding domain"/>
    <property type="match status" value="1"/>
</dbReference>
<evidence type="ECO:0000256" key="1">
    <source>
        <dbReference type="ARBA" id="ARBA00022630"/>
    </source>
</evidence>
<evidence type="ECO:0000313" key="6">
    <source>
        <dbReference type="EMBL" id="PRX42779.1"/>
    </source>
</evidence>
<keyword evidence="4" id="KW-0503">Monooxygenase</keyword>
<evidence type="ECO:0000313" key="7">
    <source>
        <dbReference type="Proteomes" id="UP000237797"/>
    </source>
</evidence>
<proteinExistence type="predicted"/>
<reference evidence="6 7" key="1">
    <citation type="submission" date="2018-03" db="EMBL/GenBank/DDBJ databases">
        <title>Genomic Encyclopedia of Archaeal and Bacterial Type Strains, Phase II (KMG-II): from individual species to whole genera.</title>
        <authorList>
            <person name="Goeker M."/>
        </authorList>
    </citation>
    <scope>NUCLEOTIDE SEQUENCE [LARGE SCALE GENOMIC DNA]</scope>
    <source>
        <strain evidence="6 7">DSM 44946</strain>
    </source>
</reference>
<protein>
    <submittedName>
        <fullName evidence="6">2-polyprenyl-6-methoxyphenol hydroxylase-like FAD-dependent oxidoreductase</fullName>
    </submittedName>
</protein>
<keyword evidence="1" id="KW-0285">Flavoprotein</keyword>
<dbReference type="AlphaFoldDB" id="A0A2T0LJR7"/>
<dbReference type="OrthoDB" id="9766816at2"/>
<dbReference type="InterPro" id="IPR002938">
    <property type="entry name" value="FAD-bd"/>
</dbReference>
<dbReference type="PRINTS" id="PR00420">
    <property type="entry name" value="RNGMNOXGNASE"/>
</dbReference>
<dbReference type="Proteomes" id="UP000237797">
    <property type="component" value="Unassembled WGS sequence"/>
</dbReference>
<dbReference type="GO" id="GO:0004497">
    <property type="term" value="F:monooxygenase activity"/>
    <property type="evidence" value="ECO:0007669"/>
    <property type="project" value="UniProtKB-KW"/>
</dbReference>
<evidence type="ECO:0000256" key="4">
    <source>
        <dbReference type="ARBA" id="ARBA00023033"/>
    </source>
</evidence>
<evidence type="ECO:0000256" key="2">
    <source>
        <dbReference type="ARBA" id="ARBA00022827"/>
    </source>
</evidence>
<dbReference type="PANTHER" id="PTHR47178">
    <property type="entry name" value="MONOOXYGENASE, FAD-BINDING"/>
    <property type="match status" value="1"/>
</dbReference>
<dbReference type="Gene3D" id="3.50.50.60">
    <property type="entry name" value="FAD/NAD(P)-binding domain"/>
    <property type="match status" value="1"/>
</dbReference>
<dbReference type="Pfam" id="PF01494">
    <property type="entry name" value="FAD_binding_3"/>
    <property type="match status" value="2"/>
</dbReference>
<feature type="domain" description="FAD-binding" evidence="5">
    <location>
        <begin position="324"/>
        <end position="371"/>
    </location>
</feature>
<accession>A0A2T0LJR7</accession>
<feature type="domain" description="FAD-binding" evidence="5">
    <location>
        <begin position="7"/>
        <end position="172"/>
    </location>
</feature>
<keyword evidence="7" id="KW-1185">Reference proteome</keyword>
<dbReference type="PANTHER" id="PTHR47178:SF6">
    <property type="entry name" value="FAD-BINDING DOMAIN-CONTAINING PROTEIN"/>
    <property type="match status" value="1"/>
</dbReference>
<dbReference type="InterPro" id="IPR036188">
    <property type="entry name" value="FAD/NAD-bd_sf"/>
</dbReference>
<name>A0A2T0LJR7_9BACL</name>
<sequence length="437" mass="47659">MSTTSPHVLIIGGGIGGLCLAQGLKTAGIRATVFERDRSPASRIQGYRIHINPEGSRALKACLPPRLFEVFLATSGKGDSYSFFTEKMEELLSVGNASEAPDPVDSHKSVSRITLRQVLLADLGDRVRFGKKFTHYEEADDGRVIAFFEDGSFAAGDLLVAADGVHSRVRRQFLPHADVIDTGVRAVMGKLPLTEETRSLLPPRLFEGPASILAPNGHCMFIAVHEFGDSPEGLPGFTEEDGNPVALPPGLLHDNTADFAMWGFSARRDKFGLSGELKDLDGTILRRVVLEMIADWHPNLKRLVRFTDPSAITPVAIRSSVPIAHWGTKNITLIGDAIHSMTPFRGIGANTALKDAALLCRNLIAAHCGEKSLLQAVHDYEVEMIRYGFEAVKNSLRAMNQAVSDNAFALGTVKTLFRLVNAIPPLKRRMFKDQGNK</sequence>
<dbReference type="GO" id="GO:0071949">
    <property type="term" value="F:FAD binding"/>
    <property type="evidence" value="ECO:0007669"/>
    <property type="project" value="InterPro"/>
</dbReference>
<keyword evidence="3" id="KW-0560">Oxidoreductase</keyword>
<dbReference type="RefSeq" id="WP_106343708.1">
    <property type="nucleotide sequence ID" value="NZ_PVNE01000001.1"/>
</dbReference>
<evidence type="ECO:0000259" key="5">
    <source>
        <dbReference type="Pfam" id="PF01494"/>
    </source>
</evidence>
<evidence type="ECO:0000256" key="3">
    <source>
        <dbReference type="ARBA" id="ARBA00023002"/>
    </source>
</evidence>
<gene>
    <name evidence="6" type="ORF">CLV97_101270</name>
</gene>
<comment type="caution">
    <text evidence="6">The sequence shown here is derived from an EMBL/GenBank/DDBJ whole genome shotgun (WGS) entry which is preliminary data.</text>
</comment>